<protein>
    <submittedName>
        <fullName evidence="1">Uncharacterized protein</fullName>
    </submittedName>
</protein>
<evidence type="ECO:0000313" key="1">
    <source>
        <dbReference type="EnsemblPlants" id="MELO3C033401.2.1"/>
    </source>
</evidence>
<reference evidence="1" key="1">
    <citation type="submission" date="2023-03" db="UniProtKB">
        <authorList>
            <consortium name="EnsemblPlants"/>
        </authorList>
    </citation>
    <scope>IDENTIFICATION</scope>
</reference>
<dbReference type="AlphaFoldDB" id="A0A9I9EGG8"/>
<organism evidence="1">
    <name type="scientific">Cucumis melo</name>
    <name type="common">Muskmelon</name>
    <dbReference type="NCBI Taxonomy" id="3656"/>
    <lineage>
        <taxon>Eukaryota</taxon>
        <taxon>Viridiplantae</taxon>
        <taxon>Streptophyta</taxon>
        <taxon>Embryophyta</taxon>
        <taxon>Tracheophyta</taxon>
        <taxon>Spermatophyta</taxon>
        <taxon>Magnoliopsida</taxon>
        <taxon>eudicotyledons</taxon>
        <taxon>Gunneridae</taxon>
        <taxon>Pentapetalae</taxon>
        <taxon>rosids</taxon>
        <taxon>fabids</taxon>
        <taxon>Cucurbitales</taxon>
        <taxon>Cucurbitaceae</taxon>
        <taxon>Benincaseae</taxon>
        <taxon>Cucumis</taxon>
    </lineage>
</organism>
<accession>A0A9I9EGG8</accession>
<dbReference type="Gramene" id="MELO3C033401.2.1">
    <property type="protein sequence ID" value="MELO3C033401.2.1"/>
    <property type="gene ID" value="MELO3C033401.2"/>
</dbReference>
<sequence length="200" mass="22967">MVTHTHFKGRTKYRGNDLSHRFDNILPYKKDSRGQHSIAHLGHSIGINILSQLLYDMPHFLIMLCGFSDNPSDEWLCIVNTFSDAPRLLKLCHVLYCKVKDACVAVCDSFIVLKEVSTSPGKVFYDCEFPQLEFKSKMSPLFIKPIPGAKVDVFSSLVKLSPNLKLRLKSVYQGFSKIEKIDKIFTFHRTKPLKDKTYYT</sequence>
<name>A0A9I9EGG8_CUCME</name>
<proteinExistence type="predicted"/>
<dbReference type="EnsemblPlants" id="MELO3C033401.2.1">
    <property type="protein sequence ID" value="MELO3C033401.2.1"/>
    <property type="gene ID" value="MELO3C033401.2"/>
</dbReference>